<keyword evidence="4" id="KW-1185">Reference proteome</keyword>
<sequence>MKKQVLIGGAIIICGLFIVFSNLFDFRIFNRIERGEQASQSYNAAQLEKLTIEASSTNVMLLPTDRDEIELKLYDAANKSYDIASHVRGELKNNHLSLEVTSPKKWFAWFSFLSTTLEITVPTHMMDEIVVENKSGNIQGSGFHASTIVLEANSGNIKLSDTDTADLYLSTLSGSISAEQLIADTIDIESNSGSVKLTSFTANDVTVEANSGNITIEGDTASVDAQASSGNINLELVQLTGDSSLETSSGNIKLSLEQPDSLYVTHEKNSGTTSITKSGFELLKEERRKIEGVFGNGEIELDVKTSSGNFSLK</sequence>
<proteinExistence type="predicted"/>
<dbReference type="PANTHER" id="PTHR34094:SF1">
    <property type="entry name" value="PROTEIN FAM185A"/>
    <property type="match status" value="1"/>
</dbReference>
<organism evidence="3 4">
    <name type="scientific">Paenibacillus montaniterrae</name>
    <dbReference type="NCBI Taxonomy" id="429341"/>
    <lineage>
        <taxon>Bacteria</taxon>
        <taxon>Bacillati</taxon>
        <taxon>Bacillota</taxon>
        <taxon>Bacilli</taxon>
        <taxon>Bacillales</taxon>
        <taxon>Paenibacillaceae</taxon>
        <taxon>Paenibacillus</taxon>
    </lineage>
</organism>
<reference evidence="3" key="1">
    <citation type="submission" date="2021-03" db="EMBL/GenBank/DDBJ databases">
        <title>Antimicrobial resistance genes in bacteria isolated from Japanese honey, and their potential for conferring macrolide and lincosamide resistance in the American foulbrood pathogen Paenibacillus larvae.</title>
        <authorList>
            <person name="Okamoto M."/>
            <person name="Kumagai M."/>
            <person name="Kanamori H."/>
            <person name="Takamatsu D."/>
        </authorList>
    </citation>
    <scope>NUCLEOTIDE SEQUENCE</scope>
    <source>
        <strain evidence="3">J40TS1</strain>
    </source>
</reference>
<protein>
    <recommendedName>
        <fullName evidence="2">DUF4097 domain-containing protein</fullName>
    </recommendedName>
</protein>
<evidence type="ECO:0000313" key="3">
    <source>
        <dbReference type="EMBL" id="GIP19561.1"/>
    </source>
</evidence>
<dbReference type="RefSeq" id="WP_213520419.1">
    <property type="nucleotide sequence ID" value="NZ_BOSE01000016.1"/>
</dbReference>
<comment type="caution">
    <text evidence="3">The sequence shown here is derived from an EMBL/GenBank/DDBJ whole genome shotgun (WGS) entry which is preliminary data.</text>
</comment>
<keyword evidence="1" id="KW-1133">Transmembrane helix</keyword>
<gene>
    <name evidence="3" type="ORF">J40TS1_52030</name>
</gene>
<evidence type="ECO:0000256" key="1">
    <source>
        <dbReference type="SAM" id="Phobius"/>
    </source>
</evidence>
<accession>A0A919YW09</accession>
<dbReference type="InterPro" id="IPR025164">
    <property type="entry name" value="Toastrack_DUF4097"/>
</dbReference>
<feature type="transmembrane region" description="Helical" evidence="1">
    <location>
        <begin position="6"/>
        <end position="24"/>
    </location>
</feature>
<dbReference type="Pfam" id="PF13349">
    <property type="entry name" value="DUF4097"/>
    <property type="match status" value="1"/>
</dbReference>
<evidence type="ECO:0000259" key="2">
    <source>
        <dbReference type="Pfam" id="PF13349"/>
    </source>
</evidence>
<dbReference type="EMBL" id="BOSE01000016">
    <property type="protein sequence ID" value="GIP19561.1"/>
    <property type="molecule type" value="Genomic_DNA"/>
</dbReference>
<dbReference type="PANTHER" id="PTHR34094">
    <property type="match status" value="1"/>
</dbReference>
<dbReference type="Proteomes" id="UP000683139">
    <property type="component" value="Unassembled WGS sequence"/>
</dbReference>
<dbReference type="Gene3D" id="2.160.20.120">
    <property type="match status" value="1"/>
</dbReference>
<name>A0A919YW09_9BACL</name>
<keyword evidence="1" id="KW-0812">Transmembrane</keyword>
<feature type="domain" description="DUF4097" evidence="2">
    <location>
        <begin position="48"/>
        <end position="312"/>
    </location>
</feature>
<keyword evidence="1" id="KW-0472">Membrane</keyword>
<evidence type="ECO:0000313" key="4">
    <source>
        <dbReference type="Proteomes" id="UP000683139"/>
    </source>
</evidence>
<dbReference type="AlphaFoldDB" id="A0A919YW09"/>